<dbReference type="InterPro" id="IPR045864">
    <property type="entry name" value="aa-tRNA-synth_II/BPL/LPL"/>
</dbReference>
<dbReference type="PROSITE" id="PS50862">
    <property type="entry name" value="AA_TRNA_LIGASE_II"/>
    <property type="match status" value="1"/>
</dbReference>
<dbReference type="GO" id="GO:0005524">
    <property type="term" value="F:ATP binding"/>
    <property type="evidence" value="ECO:0007669"/>
    <property type="project" value="UniProtKB-KW"/>
</dbReference>
<dbReference type="SUPFAM" id="SSF55681">
    <property type="entry name" value="Class II aaRS and biotin synthetases"/>
    <property type="match status" value="1"/>
</dbReference>
<evidence type="ECO:0000256" key="1">
    <source>
        <dbReference type="ARBA" id="ARBA00008226"/>
    </source>
</evidence>
<comment type="catalytic activity">
    <reaction evidence="10">
        <text>tRNA(Thr) + L-threonine + ATP = L-threonyl-tRNA(Thr) + AMP + diphosphate + H(+)</text>
        <dbReference type="Rhea" id="RHEA:24624"/>
        <dbReference type="Rhea" id="RHEA-COMP:9670"/>
        <dbReference type="Rhea" id="RHEA-COMP:9704"/>
        <dbReference type="ChEBI" id="CHEBI:15378"/>
        <dbReference type="ChEBI" id="CHEBI:30616"/>
        <dbReference type="ChEBI" id="CHEBI:33019"/>
        <dbReference type="ChEBI" id="CHEBI:57926"/>
        <dbReference type="ChEBI" id="CHEBI:78442"/>
        <dbReference type="ChEBI" id="CHEBI:78534"/>
        <dbReference type="ChEBI" id="CHEBI:456215"/>
        <dbReference type="EC" id="6.1.1.3"/>
    </reaction>
</comment>
<evidence type="ECO:0000256" key="9">
    <source>
        <dbReference type="ARBA" id="ARBA00023146"/>
    </source>
</evidence>
<evidence type="ECO:0000259" key="11">
    <source>
        <dbReference type="PROSITE" id="PS50862"/>
    </source>
</evidence>
<evidence type="ECO:0000256" key="4">
    <source>
        <dbReference type="ARBA" id="ARBA00022723"/>
    </source>
</evidence>
<dbReference type="NCBIfam" id="TIGR00418">
    <property type="entry name" value="thrS"/>
    <property type="match status" value="1"/>
</dbReference>
<dbReference type="Pfam" id="PF00587">
    <property type="entry name" value="tRNA-synt_2b"/>
    <property type="match status" value="1"/>
</dbReference>
<evidence type="ECO:0000256" key="8">
    <source>
        <dbReference type="ARBA" id="ARBA00022917"/>
    </source>
</evidence>
<dbReference type="EC" id="6.1.1.3" evidence="2"/>
<keyword evidence="4" id="KW-0479">Metal-binding</keyword>
<dbReference type="InterPro" id="IPR036621">
    <property type="entry name" value="Anticodon-bd_dom_sf"/>
</dbReference>
<keyword evidence="3" id="KW-0436">Ligase</keyword>
<evidence type="ECO:0000313" key="12">
    <source>
        <dbReference type="EMBL" id="SVC99953.1"/>
    </source>
</evidence>
<reference evidence="12" key="1">
    <citation type="submission" date="2018-05" db="EMBL/GenBank/DDBJ databases">
        <authorList>
            <person name="Lanie J.A."/>
            <person name="Ng W.-L."/>
            <person name="Kazmierczak K.M."/>
            <person name="Andrzejewski T.M."/>
            <person name="Davidsen T.M."/>
            <person name="Wayne K.J."/>
            <person name="Tettelin H."/>
            <person name="Glass J.I."/>
            <person name="Rusch D."/>
            <person name="Podicherti R."/>
            <person name="Tsui H.-C.T."/>
            <person name="Winkler M.E."/>
        </authorList>
    </citation>
    <scope>NUCLEOTIDE SEQUENCE</scope>
</reference>
<name>A0A382RQI2_9ZZZZ</name>
<proteinExistence type="inferred from homology"/>
<dbReference type="InterPro" id="IPR002320">
    <property type="entry name" value="Thr-tRNA-ligase_IIa"/>
</dbReference>
<keyword evidence="9" id="KW-0030">Aminoacyl-tRNA synthetase</keyword>
<dbReference type="GO" id="GO:0005737">
    <property type="term" value="C:cytoplasm"/>
    <property type="evidence" value="ECO:0007669"/>
    <property type="project" value="InterPro"/>
</dbReference>
<dbReference type="AlphaFoldDB" id="A0A382RQI2"/>
<evidence type="ECO:0000256" key="5">
    <source>
        <dbReference type="ARBA" id="ARBA00022741"/>
    </source>
</evidence>
<evidence type="ECO:0000256" key="6">
    <source>
        <dbReference type="ARBA" id="ARBA00022833"/>
    </source>
</evidence>
<comment type="similarity">
    <text evidence="1">Belongs to the class-II aminoacyl-tRNA synthetase family.</text>
</comment>
<evidence type="ECO:0000256" key="3">
    <source>
        <dbReference type="ARBA" id="ARBA00022598"/>
    </source>
</evidence>
<feature type="non-terminal residue" evidence="12">
    <location>
        <position position="1"/>
    </location>
</feature>
<dbReference type="FunFam" id="3.30.930.10:FF:000002">
    <property type="entry name" value="Threonine--tRNA ligase"/>
    <property type="match status" value="1"/>
</dbReference>
<dbReference type="Pfam" id="PF03129">
    <property type="entry name" value="HGTP_anticodon"/>
    <property type="match status" value="1"/>
</dbReference>
<keyword evidence="7" id="KW-0067">ATP-binding</keyword>
<dbReference type="CDD" id="cd00860">
    <property type="entry name" value="ThrRS_anticodon"/>
    <property type="match status" value="1"/>
</dbReference>
<organism evidence="12">
    <name type="scientific">marine metagenome</name>
    <dbReference type="NCBI Taxonomy" id="408172"/>
    <lineage>
        <taxon>unclassified sequences</taxon>
        <taxon>metagenomes</taxon>
        <taxon>ecological metagenomes</taxon>
    </lineage>
</organism>
<dbReference type="PRINTS" id="PR01047">
    <property type="entry name" value="TRNASYNTHTHR"/>
</dbReference>
<evidence type="ECO:0000256" key="10">
    <source>
        <dbReference type="ARBA" id="ARBA00049515"/>
    </source>
</evidence>
<dbReference type="Gene3D" id="3.40.50.800">
    <property type="entry name" value="Anticodon-binding domain"/>
    <property type="match status" value="1"/>
</dbReference>
<dbReference type="PANTHER" id="PTHR11451:SF44">
    <property type="entry name" value="THREONINE--TRNA LIGASE, CHLOROPLASTIC_MITOCHONDRIAL 2"/>
    <property type="match status" value="1"/>
</dbReference>
<keyword evidence="8" id="KW-0648">Protein biosynthesis</keyword>
<dbReference type="PANTHER" id="PTHR11451">
    <property type="entry name" value="THREONINE-TRNA LIGASE"/>
    <property type="match status" value="1"/>
</dbReference>
<keyword evidence="5" id="KW-0547">Nucleotide-binding</keyword>
<gene>
    <name evidence="12" type="ORF">METZ01_LOCUS352807</name>
</gene>
<dbReference type="InterPro" id="IPR002314">
    <property type="entry name" value="aa-tRNA-synt_IIb"/>
</dbReference>
<dbReference type="EMBL" id="UINC01123462">
    <property type="protein sequence ID" value="SVC99953.1"/>
    <property type="molecule type" value="Genomic_DNA"/>
</dbReference>
<evidence type="ECO:0000256" key="2">
    <source>
        <dbReference type="ARBA" id="ARBA00013163"/>
    </source>
</evidence>
<dbReference type="FunFam" id="3.40.50.800:FF:000001">
    <property type="entry name" value="Threonine--tRNA ligase"/>
    <property type="match status" value="1"/>
</dbReference>
<dbReference type="GO" id="GO:0006435">
    <property type="term" value="P:threonyl-tRNA aminoacylation"/>
    <property type="evidence" value="ECO:0007669"/>
    <property type="project" value="InterPro"/>
</dbReference>
<dbReference type="GO" id="GO:0046872">
    <property type="term" value="F:metal ion binding"/>
    <property type="evidence" value="ECO:0007669"/>
    <property type="project" value="UniProtKB-KW"/>
</dbReference>
<dbReference type="SUPFAM" id="SSF52954">
    <property type="entry name" value="Class II aaRS ABD-related"/>
    <property type="match status" value="1"/>
</dbReference>
<protein>
    <recommendedName>
        <fullName evidence="2">threonine--tRNA ligase</fullName>
        <ecNumber evidence="2">6.1.1.3</ecNumber>
    </recommendedName>
</protein>
<dbReference type="InterPro" id="IPR004154">
    <property type="entry name" value="Anticodon-bd"/>
</dbReference>
<dbReference type="InterPro" id="IPR047246">
    <property type="entry name" value="ThrRS_anticodon"/>
</dbReference>
<dbReference type="GO" id="GO:0004829">
    <property type="term" value="F:threonine-tRNA ligase activity"/>
    <property type="evidence" value="ECO:0007669"/>
    <property type="project" value="UniProtKB-EC"/>
</dbReference>
<feature type="domain" description="Aminoacyl-transfer RNA synthetases class-II family profile" evidence="11">
    <location>
        <begin position="1"/>
        <end position="183"/>
    </location>
</feature>
<evidence type="ECO:0000256" key="7">
    <source>
        <dbReference type="ARBA" id="ARBA00022840"/>
    </source>
</evidence>
<sequence>PMKIGELGTVYRYERGGTLHGMLRVRGFTQDDAHIFCTPDQIETEIDGVLDLTFDLMEAFGFDDFTLNLSTKPDKAVGSDEQWQLAEKSLMKTLDSRGLDYQIEEAGGAFYGPKIDVNIRDAIGRSWQCTTVQFDFNLPERFGLTYIGEDGGSHQPFMVHRAIFGSLERFMGILIEHYGGAFPTWLAPIQVQIIPIADRHIDYATFLHSELSESGIRSGVDSRSERMNAKVRDAQMAKVPYMFIVGDREVESESVGVRLRSGEDLGALSLNEIKKRISSEVEDKIT</sequence>
<keyword evidence="6" id="KW-0862">Zinc</keyword>
<accession>A0A382RQI2</accession>
<dbReference type="InterPro" id="IPR006195">
    <property type="entry name" value="aa-tRNA-synth_II"/>
</dbReference>
<dbReference type="Gene3D" id="3.30.930.10">
    <property type="entry name" value="Bira Bifunctional Protein, Domain 2"/>
    <property type="match status" value="1"/>
</dbReference>